<comment type="catalytic activity">
    <reaction evidence="11">
        <text>8-oxo-GTP + H2O = 8-oxo-GMP + diphosphate + H(+)</text>
        <dbReference type="Rhea" id="RHEA:67616"/>
        <dbReference type="ChEBI" id="CHEBI:15377"/>
        <dbReference type="ChEBI" id="CHEBI:15378"/>
        <dbReference type="ChEBI" id="CHEBI:33019"/>
        <dbReference type="ChEBI" id="CHEBI:143553"/>
        <dbReference type="ChEBI" id="CHEBI:145694"/>
    </reaction>
</comment>
<feature type="domain" description="Nudix hydrolase" evidence="18">
    <location>
        <begin position="1"/>
        <end position="130"/>
    </location>
</feature>
<dbReference type="STRING" id="1565605.PG1C_00205"/>
<dbReference type="GO" id="GO:0008413">
    <property type="term" value="F:8-oxo-7,8-dihydroguanosine triphosphate pyrophosphatase activity"/>
    <property type="evidence" value="ECO:0007669"/>
    <property type="project" value="TreeGrafter"/>
</dbReference>
<evidence type="ECO:0000256" key="3">
    <source>
        <dbReference type="ARBA" id="ARBA00022457"/>
    </source>
</evidence>
<dbReference type="InterPro" id="IPR047127">
    <property type="entry name" value="MutT-like"/>
</dbReference>
<dbReference type="GO" id="GO:0044716">
    <property type="term" value="F:8-oxo-GDP phosphatase activity"/>
    <property type="evidence" value="ECO:0007669"/>
    <property type="project" value="TreeGrafter"/>
</dbReference>
<evidence type="ECO:0000256" key="16">
    <source>
        <dbReference type="ARBA" id="ARBA00042798"/>
    </source>
</evidence>
<dbReference type="PRINTS" id="PR00502">
    <property type="entry name" value="NUDIXFAMILY"/>
</dbReference>
<comment type="catalytic activity">
    <reaction evidence="10">
        <text>8-oxo-dGTP + H2O = 8-oxo-dGMP + diphosphate + H(+)</text>
        <dbReference type="Rhea" id="RHEA:31575"/>
        <dbReference type="ChEBI" id="CHEBI:15377"/>
        <dbReference type="ChEBI" id="CHEBI:15378"/>
        <dbReference type="ChEBI" id="CHEBI:33019"/>
        <dbReference type="ChEBI" id="CHEBI:63224"/>
        <dbReference type="ChEBI" id="CHEBI:77896"/>
        <dbReference type="EC" id="3.6.1.55"/>
    </reaction>
</comment>
<dbReference type="GO" id="GO:0006281">
    <property type="term" value="P:DNA repair"/>
    <property type="evidence" value="ECO:0007669"/>
    <property type="project" value="UniProtKB-KW"/>
</dbReference>
<evidence type="ECO:0000256" key="8">
    <source>
        <dbReference type="ARBA" id="ARBA00022842"/>
    </source>
</evidence>
<dbReference type="Pfam" id="PF00293">
    <property type="entry name" value="NUDIX"/>
    <property type="match status" value="1"/>
</dbReference>
<comment type="similarity">
    <text evidence="2 17">Belongs to the Nudix hydrolase family.</text>
</comment>
<evidence type="ECO:0000313" key="19">
    <source>
        <dbReference type="EMBL" id="AJP47283.1"/>
    </source>
</evidence>
<protein>
    <recommendedName>
        <fullName evidence="13">8-oxo-dGTP diphosphatase</fullName>
        <ecNumber evidence="12">3.6.1.55</ecNumber>
    </recommendedName>
    <alternativeName>
        <fullName evidence="16">7,8-dihydro-8-oxoguanine-triphosphatase</fullName>
    </alternativeName>
    <alternativeName>
        <fullName evidence="15">Mutator protein MutT</fullName>
    </alternativeName>
    <alternativeName>
        <fullName evidence="14">dGTP pyrophosphohydrolase</fullName>
    </alternativeName>
</protein>
<dbReference type="EMBL" id="CP010554">
    <property type="protein sequence ID" value="AJP47283.1"/>
    <property type="molecule type" value="Genomic_DNA"/>
</dbReference>
<dbReference type="HOGENOM" id="CLU_076087_0_0_4"/>
<evidence type="ECO:0000256" key="15">
    <source>
        <dbReference type="ARBA" id="ARBA00041979"/>
    </source>
</evidence>
<dbReference type="KEGG" id="rbu:PG1C_00205"/>
<gene>
    <name evidence="19" type="ORF">PG1C_00205</name>
</gene>
<evidence type="ECO:0000256" key="14">
    <source>
        <dbReference type="ARBA" id="ARBA00041592"/>
    </source>
</evidence>
<dbReference type="GO" id="GO:0035539">
    <property type="term" value="F:8-oxo-7,8-dihydrodeoxyguanosine triphosphate pyrophosphatase activity"/>
    <property type="evidence" value="ECO:0007669"/>
    <property type="project" value="UniProtKB-EC"/>
</dbReference>
<dbReference type="InterPro" id="IPR015797">
    <property type="entry name" value="NUDIX_hydrolase-like_dom_sf"/>
</dbReference>
<dbReference type="PROSITE" id="PS51462">
    <property type="entry name" value="NUDIX"/>
    <property type="match status" value="1"/>
</dbReference>
<keyword evidence="6" id="KW-0227">DNA damage</keyword>
<dbReference type="GO" id="GO:0044715">
    <property type="term" value="F:8-oxo-dGDP phosphatase activity"/>
    <property type="evidence" value="ECO:0007669"/>
    <property type="project" value="TreeGrafter"/>
</dbReference>
<dbReference type="InterPro" id="IPR013785">
    <property type="entry name" value="Aldolase_TIM"/>
</dbReference>
<dbReference type="SUPFAM" id="SSF51391">
    <property type="entry name" value="Thiamin phosphate synthase"/>
    <property type="match status" value="1"/>
</dbReference>
<keyword evidence="20" id="KW-1185">Reference proteome</keyword>
<dbReference type="GO" id="GO:0009228">
    <property type="term" value="P:thiamine biosynthetic process"/>
    <property type="evidence" value="ECO:0007669"/>
    <property type="project" value="UniProtKB-KW"/>
</dbReference>
<dbReference type="PANTHER" id="PTHR47707">
    <property type="entry name" value="8-OXO-DGTP DIPHOSPHATASE"/>
    <property type="match status" value="1"/>
</dbReference>
<dbReference type="GO" id="GO:0006260">
    <property type="term" value="P:DNA replication"/>
    <property type="evidence" value="ECO:0007669"/>
    <property type="project" value="UniProtKB-KW"/>
</dbReference>
<dbReference type="InterPro" id="IPR000086">
    <property type="entry name" value="NUDIX_hydrolase_dom"/>
</dbReference>
<sequence length="313" mass="33819">MKITHVATAVIERADGQFLLGQRAADTFYPGYWEFPGGKIEPGETARGALVRELQEELGIEVLRADPWLRREHVYEHAHVYLNFFRVRAWQGEISNRVHSALTWQTPGAPTVQPMLPANAPVLAALALPAFYAITHANEIGIAAQNEALDHALKNGLKLVQLREPMLAPRQREAFVHAAVKRCHTAGARVLVNSDPLLALAAGADGVHLTSAQLATCLTRPEFPLVAASCHSPAELMRAAQLKCDFVVYGPIRETVTHPGRAGLGWETFATEINSNLGVPPAPTFALGGLSPHDLDTARACGAHGIAAIRSAW</sequence>
<evidence type="ECO:0000256" key="13">
    <source>
        <dbReference type="ARBA" id="ARBA00040794"/>
    </source>
</evidence>
<keyword evidence="5" id="KW-0479">Metal-binding</keyword>
<evidence type="ECO:0000256" key="9">
    <source>
        <dbReference type="ARBA" id="ARBA00023204"/>
    </source>
</evidence>
<dbReference type="NCBIfam" id="NF006530">
    <property type="entry name" value="PRK08999.1"/>
    <property type="match status" value="1"/>
</dbReference>
<dbReference type="PROSITE" id="PS00893">
    <property type="entry name" value="NUDIX_BOX"/>
    <property type="match status" value="1"/>
</dbReference>
<proteinExistence type="inferred from homology"/>
<dbReference type="SUPFAM" id="SSF55811">
    <property type="entry name" value="Nudix"/>
    <property type="match status" value="1"/>
</dbReference>
<keyword evidence="4" id="KW-0235">DNA replication</keyword>
<evidence type="ECO:0000256" key="11">
    <source>
        <dbReference type="ARBA" id="ARBA00036904"/>
    </source>
</evidence>
<evidence type="ECO:0000256" key="10">
    <source>
        <dbReference type="ARBA" id="ARBA00035861"/>
    </source>
</evidence>
<dbReference type="Gene3D" id="3.20.20.70">
    <property type="entry name" value="Aldolase class I"/>
    <property type="match status" value="1"/>
</dbReference>
<dbReference type="PANTHER" id="PTHR47707:SF1">
    <property type="entry name" value="NUDIX HYDROLASE FAMILY PROTEIN"/>
    <property type="match status" value="1"/>
</dbReference>
<evidence type="ECO:0000256" key="12">
    <source>
        <dbReference type="ARBA" id="ARBA00038905"/>
    </source>
</evidence>
<evidence type="ECO:0000256" key="2">
    <source>
        <dbReference type="ARBA" id="ARBA00005582"/>
    </source>
</evidence>
<dbReference type="CDD" id="cd00564">
    <property type="entry name" value="TMP_TenI"/>
    <property type="match status" value="1"/>
</dbReference>
<dbReference type="PATRIC" id="fig|1565605.3.peg.45"/>
<evidence type="ECO:0000313" key="20">
    <source>
        <dbReference type="Proteomes" id="UP000061603"/>
    </source>
</evidence>
<evidence type="ECO:0000256" key="1">
    <source>
        <dbReference type="ARBA" id="ARBA00001946"/>
    </source>
</evidence>
<evidence type="ECO:0000256" key="5">
    <source>
        <dbReference type="ARBA" id="ARBA00022723"/>
    </source>
</evidence>
<evidence type="ECO:0000256" key="17">
    <source>
        <dbReference type="RuleBase" id="RU003476"/>
    </source>
</evidence>
<keyword evidence="7 17" id="KW-0378">Hydrolase</keyword>
<evidence type="ECO:0000256" key="7">
    <source>
        <dbReference type="ARBA" id="ARBA00022801"/>
    </source>
</evidence>
<dbReference type="InterPro" id="IPR036206">
    <property type="entry name" value="ThiamineP_synth_sf"/>
</dbReference>
<dbReference type="AlphaFoldDB" id="A0A0C5J6E2"/>
<dbReference type="InterPro" id="IPR022998">
    <property type="entry name" value="ThiamineP_synth_TenI"/>
</dbReference>
<evidence type="ECO:0000256" key="6">
    <source>
        <dbReference type="ARBA" id="ARBA00022763"/>
    </source>
</evidence>
<dbReference type="GO" id="GO:0046872">
    <property type="term" value="F:metal ion binding"/>
    <property type="evidence" value="ECO:0007669"/>
    <property type="project" value="UniProtKB-KW"/>
</dbReference>
<dbReference type="Pfam" id="PF02581">
    <property type="entry name" value="TMP-TENI"/>
    <property type="match status" value="1"/>
</dbReference>
<dbReference type="InterPro" id="IPR020476">
    <property type="entry name" value="Nudix_hydrolase"/>
</dbReference>
<dbReference type="RefSeq" id="WP_202635458.1">
    <property type="nucleotide sequence ID" value="NZ_CP010554.1"/>
</dbReference>
<dbReference type="EC" id="3.6.1.55" evidence="12"/>
<keyword evidence="3" id="KW-0515">Mutator protein</keyword>
<comment type="cofactor">
    <cofactor evidence="1">
        <name>Mg(2+)</name>
        <dbReference type="ChEBI" id="CHEBI:18420"/>
    </cofactor>
</comment>
<dbReference type="Proteomes" id="UP000061603">
    <property type="component" value="Chromosome"/>
</dbReference>
<evidence type="ECO:0000259" key="18">
    <source>
        <dbReference type="PROSITE" id="PS51462"/>
    </source>
</evidence>
<name>A0A0C5J6E2_9PROT</name>
<dbReference type="Gene3D" id="3.90.79.10">
    <property type="entry name" value="Nucleoside Triphosphate Pyrophosphohydrolase"/>
    <property type="match status" value="1"/>
</dbReference>
<keyword evidence="9" id="KW-0234">DNA repair</keyword>
<organism evidence="19 20">
    <name type="scientific">Rugosibacter aromaticivorans</name>
    <dbReference type="NCBI Taxonomy" id="1565605"/>
    <lineage>
        <taxon>Bacteria</taxon>
        <taxon>Pseudomonadati</taxon>
        <taxon>Pseudomonadota</taxon>
        <taxon>Betaproteobacteria</taxon>
        <taxon>Nitrosomonadales</taxon>
        <taxon>Sterolibacteriaceae</taxon>
        <taxon>Rugosibacter</taxon>
    </lineage>
</organism>
<evidence type="ECO:0000256" key="4">
    <source>
        <dbReference type="ARBA" id="ARBA00022705"/>
    </source>
</evidence>
<dbReference type="CDD" id="cd03425">
    <property type="entry name" value="NUDIX_MutT_NudA_like"/>
    <property type="match status" value="1"/>
</dbReference>
<dbReference type="InterPro" id="IPR020084">
    <property type="entry name" value="NUDIX_hydrolase_CS"/>
</dbReference>
<reference evidence="19 20" key="1">
    <citation type="journal article" date="2015" name="Genome Announc.">
        <title>Complete Genome Sequence of a Novel Bacterium within the Family Rhodocyclaceae That Degrades Polycyclic Aromatic Hydrocarbons.</title>
        <authorList>
            <person name="Singleton D.R."/>
            <person name="Dickey A.N."/>
            <person name="Scholl E.H."/>
            <person name="Wright F.A."/>
            <person name="Aitken M.D."/>
        </authorList>
    </citation>
    <scope>NUCLEOTIDE SEQUENCE [LARGE SCALE GENOMIC DNA]</scope>
    <source>
        <strain evidence="20">PG1-Ca6</strain>
    </source>
</reference>
<keyword evidence="8" id="KW-0460">Magnesium</keyword>
<accession>A0A0C5J6E2</accession>